<dbReference type="EMBL" id="GU196316">
    <property type="protein sequence ID" value="ACZ26294.1"/>
    <property type="molecule type" value="Genomic_DNA"/>
</dbReference>
<feature type="compositionally biased region" description="Polar residues" evidence="1">
    <location>
        <begin position="157"/>
        <end position="167"/>
    </location>
</feature>
<feature type="signal peptide" evidence="2">
    <location>
        <begin position="1"/>
        <end position="20"/>
    </location>
</feature>
<feature type="chain" id="PRO_5003024703" evidence="2">
    <location>
        <begin position="21"/>
        <end position="175"/>
    </location>
</feature>
<feature type="region of interest" description="Disordered" evidence="1">
    <location>
        <begin position="27"/>
        <end position="111"/>
    </location>
</feature>
<name>D1MLP3_MAYDE</name>
<evidence type="ECO:0000313" key="3">
    <source>
        <dbReference type="EMBL" id="ACZ26294.1"/>
    </source>
</evidence>
<organism evidence="3">
    <name type="scientific">Mayetiola destructor</name>
    <name type="common">Hessian fly</name>
    <dbReference type="NCBI Taxonomy" id="39758"/>
    <lineage>
        <taxon>Eukaryota</taxon>
        <taxon>Metazoa</taxon>
        <taxon>Ecdysozoa</taxon>
        <taxon>Arthropoda</taxon>
        <taxon>Hexapoda</taxon>
        <taxon>Insecta</taxon>
        <taxon>Pterygota</taxon>
        <taxon>Neoptera</taxon>
        <taxon>Endopterygota</taxon>
        <taxon>Diptera</taxon>
        <taxon>Nematocera</taxon>
        <taxon>Sciaroidea</taxon>
        <taxon>Cecidomyiidae</taxon>
        <taxon>Mayetiola</taxon>
    </lineage>
</organism>
<feature type="region of interest" description="Disordered" evidence="1">
    <location>
        <begin position="132"/>
        <end position="175"/>
    </location>
</feature>
<reference evidence="3" key="2">
    <citation type="journal article" date="2010" name="BMC Evol. Biol.">
        <title>Unusual conservation among genes encoding small secreted salivary gland proteins from a gall midge.</title>
        <authorList>
            <person name="Chen M.S."/>
            <person name="Liu X."/>
            <person name="Yang Z."/>
            <person name="Zhao H."/>
            <person name="Shukle R.H."/>
            <person name="Stuart J.J."/>
            <person name="Hulbert S."/>
        </authorList>
    </citation>
    <scope>NUCLEOTIDE SEQUENCE</scope>
</reference>
<evidence type="ECO:0000256" key="1">
    <source>
        <dbReference type="SAM" id="MobiDB-lite"/>
    </source>
</evidence>
<dbReference type="AlphaFoldDB" id="D1MLP3"/>
<sequence>MSKFFLAFAVIAVCLVAAQAVQEPQASLPQPHSAPASLPQPHSAPLHQPAPQTVHSSSASLRWDQLAQPAGGYRGMPTRTEPPKTRGDGSSTTTIAKKCRHGNAPSAVAAPYTNQHSLGEYSVEDDEDWYDALDENLESLPRNVNGHHEAAKPPNTGKHQATGSSKPHGQAKHRK</sequence>
<protein>
    <submittedName>
        <fullName evidence="3">SSSGP-1E1</fullName>
    </submittedName>
</protein>
<proteinExistence type="predicted"/>
<accession>D1MLP3</accession>
<feature type="compositionally biased region" description="Polar residues" evidence="1">
    <location>
        <begin position="50"/>
        <end position="60"/>
    </location>
</feature>
<reference evidence="3" key="1">
    <citation type="submission" date="2009-11" db="EMBL/GenBank/DDBJ databases">
        <authorList>
            <person name="Chen M.-S."/>
        </authorList>
    </citation>
    <scope>NUCLEOTIDE SEQUENCE</scope>
</reference>
<keyword evidence="2" id="KW-0732">Signal</keyword>
<evidence type="ECO:0000256" key="2">
    <source>
        <dbReference type="SAM" id="SignalP"/>
    </source>
</evidence>